<dbReference type="Gramene" id="PRQ44418">
    <property type="protein sequence ID" value="PRQ44418"/>
    <property type="gene ID" value="RchiOBHm_Chr3g0479051"/>
</dbReference>
<accession>A0A2P6RDC5</accession>
<organism evidence="1 2">
    <name type="scientific">Rosa chinensis</name>
    <name type="common">China rose</name>
    <dbReference type="NCBI Taxonomy" id="74649"/>
    <lineage>
        <taxon>Eukaryota</taxon>
        <taxon>Viridiplantae</taxon>
        <taxon>Streptophyta</taxon>
        <taxon>Embryophyta</taxon>
        <taxon>Tracheophyta</taxon>
        <taxon>Spermatophyta</taxon>
        <taxon>Magnoliopsida</taxon>
        <taxon>eudicotyledons</taxon>
        <taxon>Gunneridae</taxon>
        <taxon>Pentapetalae</taxon>
        <taxon>rosids</taxon>
        <taxon>fabids</taxon>
        <taxon>Rosales</taxon>
        <taxon>Rosaceae</taxon>
        <taxon>Rosoideae</taxon>
        <taxon>Rosoideae incertae sedis</taxon>
        <taxon>Rosa</taxon>
    </lineage>
</organism>
<comment type="caution">
    <text evidence="1">The sequence shown here is derived from an EMBL/GenBank/DDBJ whole genome shotgun (WGS) entry which is preliminary data.</text>
</comment>
<protein>
    <submittedName>
        <fullName evidence="1">Uncharacterized protein</fullName>
    </submittedName>
</protein>
<gene>
    <name evidence="1" type="ORF">RchiOBHm_Chr3g0479051</name>
</gene>
<name>A0A2P6RDC5_ROSCH</name>
<evidence type="ECO:0000313" key="2">
    <source>
        <dbReference type="Proteomes" id="UP000238479"/>
    </source>
</evidence>
<keyword evidence="2" id="KW-1185">Reference proteome</keyword>
<evidence type="ECO:0000313" key="1">
    <source>
        <dbReference type="EMBL" id="PRQ44418.1"/>
    </source>
</evidence>
<reference evidence="1 2" key="1">
    <citation type="journal article" date="2018" name="Nat. Genet.">
        <title>The Rosa genome provides new insights in the design of modern roses.</title>
        <authorList>
            <person name="Bendahmane M."/>
        </authorList>
    </citation>
    <scope>NUCLEOTIDE SEQUENCE [LARGE SCALE GENOMIC DNA]</scope>
    <source>
        <strain evidence="2">cv. Old Blush</strain>
    </source>
</reference>
<proteinExistence type="predicted"/>
<sequence>MLFVQDERSLHTRKITSDVRIDRILVAPGVMVGLLEVNFGFLQDFGLSIYKGGYAEFFFGKSPLEVGPAWPLRVPGWNSGWVLSVYV</sequence>
<dbReference type="Proteomes" id="UP000238479">
    <property type="component" value="Chromosome 3"/>
</dbReference>
<dbReference type="EMBL" id="PDCK01000041">
    <property type="protein sequence ID" value="PRQ44418.1"/>
    <property type="molecule type" value="Genomic_DNA"/>
</dbReference>
<dbReference type="AlphaFoldDB" id="A0A2P6RDC5"/>